<organism evidence="3 4">
    <name type="scientific">Fusarium circinatum</name>
    <name type="common">Pitch canker fungus</name>
    <name type="synonym">Gibberella circinata</name>
    <dbReference type="NCBI Taxonomy" id="48490"/>
    <lineage>
        <taxon>Eukaryota</taxon>
        <taxon>Fungi</taxon>
        <taxon>Dikarya</taxon>
        <taxon>Ascomycota</taxon>
        <taxon>Pezizomycotina</taxon>
        <taxon>Sordariomycetes</taxon>
        <taxon>Hypocreomycetidae</taxon>
        <taxon>Hypocreales</taxon>
        <taxon>Nectriaceae</taxon>
        <taxon>Fusarium</taxon>
        <taxon>Fusarium fujikuroi species complex</taxon>
    </lineage>
</organism>
<dbReference type="EMBL" id="JAAQPE010000033">
    <property type="protein sequence ID" value="KAF5690323.1"/>
    <property type="molecule type" value="Genomic_DNA"/>
</dbReference>
<gene>
    <name evidence="3" type="ORF">FCIRC_933</name>
</gene>
<feature type="compositionally biased region" description="Polar residues" evidence="1">
    <location>
        <begin position="36"/>
        <end position="49"/>
    </location>
</feature>
<evidence type="ECO:0000256" key="1">
    <source>
        <dbReference type="SAM" id="MobiDB-lite"/>
    </source>
</evidence>
<sequence length="246" mass="28218">MTQRWEATDLQQIQDLERQDITPRPPSSSAATPSRDQTSFALSPATQQTSSEANASEANHAGLMFFSDHGTPQGWRFNHGYGCHTFIQKQFTDSEVMQMCGEDSGYSQRHLWEAIEKGEEIEWAAHVQAMDPRQAHPDKLRFDPFDVKKHVPGIEDSPRSVDEGYERAGEEEYLLKHSQGSLPHQASRDPIKQSSCFEQDFKLAEAWRKYLAQVYKISEDYAQGICDLLDQPQFEFPKAWYWNEIG</sequence>
<dbReference type="AlphaFoldDB" id="A0A8H5UIL3"/>
<evidence type="ECO:0000313" key="4">
    <source>
        <dbReference type="Proteomes" id="UP000572754"/>
    </source>
</evidence>
<dbReference type="GO" id="GO:0005739">
    <property type="term" value="C:mitochondrion"/>
    <property type="evidence" value="ECO:0007669"/>
    <property type="project" value="TreeGrafter"/>
</dbReference>
<dbReference type="SUPFAM" id="SSF56634">
    <property type="entry name" value="Heme-dependent catalase-like"/>
    <property type="match status" value="1"/>
</dbReference>
<reference evidence="4" key="1">
    <citation type="journal article" date="2020" name="BMC Genomics">
        <title>Correction to: Identification and distribution of gene clusters required for synthesis of sphingolipid metabolism inhibitors in diverse species of the filamentous fungus Fusarium.</title>
        <authorList>
            <person name="Kim H.S."/>
            <person name="Lohmar J.M."/>
            <person name="Busman M."/>
            <person name="Brown D.W."/>
            <person name="Naumann T.A."/>
            <person name="Divon H.H."/>
            <person name="Lysoe E."/>
            <person name="Uhlig S."/>
            <person name="Proctor R.H."/>
        </authorList>
    </citation>
    <scope>NUCLEOTIDE SEQUENCE [LARGE SCALE GENOMIC DNA]</scope>
    <source>
        <strain evidence="4">NRRL 25331</strain>
    </source>
</reference>
<dbReference type="PANTHER" id="PTHR11465">
    <property type="entry name" value="CATALASE"/>
    <property type="match status" value="1"/>
</dbReference>
<dbReference type="GO" id="GO:0020037">
    <property type="term" value="F:heme binding"/>
    <property type="evidence" value="ECO:0007669"/>
    <property type="project" value="InterPro"/>
</dbReference>
<dbReference type="GO" id="GO:0042744">
    <property type="term" value="P:hydrogen peroxide catabolic process"/>
    <property type="evidence" value="ECO:0007669"/>
    <property type="project" value="TreeGrafter"/>
</dbReference>
<feature type="compositionally biased region" description="Polar residues" evidence="1">
    <location>
        <begin position="1"/>
        <end position="14"/>
    </location>
</feature>
<accession>A0A8H5UIL3</accession>
<comment type="caution">
    <text evidence="3">The sequence shown here is derived from an EMBL/GenBank/DDBJ whole genome shotgun (WGS) entry which is preliminary data.</text>
</comment>
<feature type="region of interest" description="Disordered" evidence="1">
    <location>
        <begin position="1"/>
        <end position="56"/>
    </location>
</feature>
<dbReference type="InterPro" id="IPR011614">
    <property type="entry name" value="Catalase_core"/>
</dbReference>
<proteinExistence type="predicted"/>
<dbReference type="PROSITE" id="PS51402">
    <property type="entry name" value="CATALASE_3"/>
    <property type="match status" value="1"/>
</dbReference>
<dbReference type="SMART" id="SM01060">
    <property type="entry name" value="Catalase"/>
    <property type="match status" value="1"/>
</dbReference>
<dbReference type="PANTHER" id="PTHR11465:SF13">
    <property type="entry name" value="CATALASE (EUROFUNG)"/>
    <property type="match status" value="1"/>
</dbReference>
<dbReference type="InterPro" id="IPR020835">
    <property type="entry name" value="Catalase_sf"/>
</dbReference>
<evidence type="ECO:0000313" key="3">
    <source>
        <dbReference type="EMBL" id="KAF5690323.1"/>
    </source>
</evidence>
<dbReference type="InterPro" id="IPR018028">
    <property type="entry name" value="Catalase"/>
</dbReference>
<dbReference type="Pfam" id="PF00199">
    <property type="entry name" value="Catalase"/>
    <property type="match status" value="2"/>
</dbReference>
<dbReference type="GO" id="GO:0004096">
    <property type="term" value="F:catalase activity"/>
    <property type="evidence" value="ECO:0007669"/>
    <property type="project" value="InterPro"/>
</dbReference>
<dbReference type="GO" id="GO:0042542">
    <property type="term" value="P:response to hydrogen peroxide"/>
    <property type="evidence" value="ECO:0007669"/>
    <property type="project" value="TreeGrafter"/>
</dbReference>
<dbReference type="GO" id="GO:0005777">
    <property type="term" value="C:peroxisome"/>
    <property type="evidence" value="ECO:0007669"/>
    <property type="project" value="TreeGrafter"/>
</dbReference>
<name>A0A8H5UIL3_FUSCI</name>
<evidence type="ECO:0000259" key="2">
    <source>
        <dbReference type="SMART" id="SM01060"/>
    </source>
</evidence>
<keyword evidence="4" id="KW-1185">Reference proteome</keyword>
<protein>
    <submittedName>
        <fullName evidence="3">Catalase</fullName>
    </submittedName>
</protein>
<reference evidence="3 4" key="2">
    <citation type="submission" date="2020-05" db="EMBL/GenBank/DDBJ databases">
        <title>Identification and distribution of gene clusters putatively required for synthesis of sphingolipid metabolism inhibitors in phylogenetically diverse species of the filamentous fungus Fusarium.</title>
        <authorList>
            <person name="Kim H.-S."/>
            <person name="Busman M."/>
            <person name="Brown D.W."/>
            <person name="Divon H."/>
            <person name="Uhlig S."/>
            <person name="Proctor R.H."/>
        </authorList>
    </citation>
    <scope>NUCLEOTIDE SEQUENCE [LARGE SCALE GENOMIC DNA]</scope>
    <source>
        <strain evidence="3 4">NRRL 25331</strain>
    </source>
</reference>
<dbReference type="Gene3D" id="2.40.180.10">
    <property type="entry name" value="Catalase core domain"/>
    <property type="match status" value="2"/>
</dbReference>
<feature type="domain" description="Catalase core" evidence="2">
    <location>
        <begin position="2"/>
        <end position="200"/>
    </location>
</feature>
<dbReference type="Proteomes" id="UP000572754">
    <property type="component" value="Unassembled WGS sequence"/>
</dbReference>